<dbReference type="EMBL" id="CAXDID020000027">
    <property type="protein sequence ID" value="CAL5991390.1"/>
    <property type="molecule type" value="Genomic_DNA"/>
</dbReference>
<keyword evidence="3" id="KW-1185">Reference proteome</keyword>
<sequence>MICTEDSLMSMLATMLKTDPADINSLLCKILILPDTIYRRLFHYLSYMGLDSTYSYHQFCCISLRHFSNGSLILNDENANLKLKNPQLSTLKLLKQIDYDSKVDINIVEKRCRNNKAERRADSKNNMTFQTLFAQSAISTLNESTVLSNQELCEKIDDYVANNKRAVFWKKLHLLIPEKTHIQLSDYYTKSFSKCMFKEYITYEDKLILRRIMMQMPDEKPAVVVDRFIETTGSNQYFKRNLVMYIVNLKSSSQK</sequence>
<reference evidence="2 3" key="2">
    <citation type="submission" date="2024-07" db="EMBL/GenBank/DDBJ databases">
        <authorList>
            <person name="Akdeniz Z."/>
        </authorList>
    </citation>
    <scope>NUCLEOTIDE SEQUENCE [LARGE SCALE GENOMIC DNA]</scope>
</reference>
<evidence type="ECO:0000313" key="3">
    <source>
        <dbReference type="Proteomes" id="UP001642409"/>
    </source>
</evidence>
<name>A0AA86QVY3_9EUKA</name>
<gene>
    <name evidence="2" type="ORF">HINF_LOCUS12073</name>
    <name evidence="1" type="ORF">HINF_LOCUS52783</name>
</gene>
<dbReference type="Proteomes" id="UP001642409">
    <property type="component" value="Unassembled WGS sequence"/>
</dbReference>
<dbReference type="EMBL" id="CATOUU010000985">
    <property type="protein sequence ID" value="CAI9965138.1"/>
    <property type="molecule type" value="Genomic_DNA"/>
</dbReference>
<dbReference type="AlphaFoldDB" id="A0AA86QVY3"/>
<comment type="caution">
    <text evidence="1">The sequence shown here is derived from an EMBL/GenBank/DDBJ whole genome shotgun (WGS) entry which is preliminary data.</text>
</comment>
<reference evidence="1" key="1">
    <citation type="submission" date="2023-06" db="EMBL/GenBank/DDBJ databases">
        <authorList>
            <person name="Kurt Z."/>
        </authorList>
    </citation>
    <scope>NUCLEOTIDE SEQUENCE</scope>
</reference>
<evidence type="ECO:0000313" key="2">
    <source>
        <dbReference type="EMBL" id="CAL5991390.1"/>
    </source>
</evidence>
<accession>A0AA86QVY3</accession>
<evidence type="ECO:0000313" key="1">
    <source>
        <dbReference type="EMBL" id="CAI9965138.1"/>
    </source>
</evidence>
<organism evidence="1">
    <name type="scientific">Hexamita inflata</name>
    <dbReference type="NCBI Taxonomy" id="28002"/>
    <lineage>
        <taxon>Eukaryota</taxon>
        <taxon>Metamonada</taxon>
        <taxon>Diplomonadida</taxon>
        <taxon>Hexamitidae</taxon>
        <taxon>Hexamitinae</taxon>
        <taxon>Hexamita</taxon>
    </lineage>
</organism>
<protein>
    <submittedName>
        <fullName evidence="2">Hypothetical_protein</fullName>
    </submittedName>
</protein>
<proteinExistence type="predicted"/>